<dbReference type="Gene3D" id="3.30.160.60">
    <property type="entry name" value="Classic Zinc Finger"/>
    <property type="match status" value="1"/>
</dbReference>
<dbReference type="EMBL" id="OX597834">
    <property type="protein sequence ID" value="CAI9738622.1"/>
    <property type="molecule type" value="Genomic_DNA"/>
</dbReference>
<dbReference type="AlphaFoldDB" id="A0AA36FI97"/>
<evidence type="ECO:0008006" key="3">
    <source>
        <dbReference type="Google" id="ProtNLM"/>
    </source>
</evidence>
<dbReference type="Proteomes" id="UP001162480">
    <property type="component" value="Chromosome 21"/>
</dbReference>
<dbReference type="InterPro" id="IPR036236">
    <property type="entry name" value="Znf_C2H2_sf"/>
</dbReference>
<evidence type="ECO:0000313" key="1">
    <source>
        <dbReference type="EMBL" id="CAI9738622.1"/>
    </source>
</evidence>
<evidence type="ECO:0000313" key="2">
    <source>
        <dbReference type="Proteomes" id="UP001162480"/>
    </source>
</evidence>
<proteinExistence type="predicted"/>
<sequence>MTSNHNLPPIQLTFAERNLRISNDIGRNNICSEIVCYNIYFNICGKRFSAGSVLTYKLIHIGKGSYCCDICGKSLSERSN</sequence>
<keyword evidence="2" id="KW-1185">Reference proteome</keyword>
<protein>
    <recommendedName>
        <fullName evidence="3">C2H2-type domain-containing protein</fullName>
    </recommendedName>
</protein>
<name>A0AA36FI97_OCTVU</name>
<organism evidence="1 2">
    <name type="scientific">Octopus vulgaris</name>
    <name type="common">Common octopus</name>
    <dbReference type="NCBI Taxonomy" id="6645"/>
    <lineage>
        <taxon>Eukaryota</taxon>
        <taxon>Metazoa</taxon>
        <taxon>Spiralia</taxon>
        <taxon>Lophotrochozoa</taxon>
        <taxon>Mollusca</taxon>
        <taxon>Cephalopoda</taxon>
        <taxon>Coleoidea</taxon>
        <taxon>Octopodiformes</taxon>
        <taxon>Octopoda</taxon>
        <taxon>Incirrata</taxon>
        <taxon>Octopodidae</taxon>
        <taxon>Octopus</taxon>
    </lineage>
</organism>
<gene>
    <name evidence="1" type="ORF">OCTVUL_1B003750</name>
</gene>
<reference evidence="1" key="1">
    <citation type="submission" date="2023-08" db="EMBL/GenBank/DDBJ databases">
        <authorList>
            <person name="Alioto T."/>
            <person name="Alioto T."/>
            <person name="Gomez Garrido J."/>
        </authorList>
    </citation>
    <scope>NUCLEOTIDE SEQUENCE</scope>
</reference>
<accession>A0AA36FI97</accession>
<dbReference type="SUPFAM" id="SSF57667">
    <property type="entry name" value="beta-beta-alpha zinc fingers"/>
    <property type="match status" value="1"/>
</dbReference>